<sequence length="517" mass="59703">MNMNNAQKKYLKVTFPSKYKLKEWAMLGDDISAQSMDTLWTSKVLNALRQSSNQVNQEAYSRLSKQTKEDRLKELESVVEERNKKVVLHPTVLRYQPTVEKRKADDTQALVWPKKRVTAHLRSESSSREPRRPLLTINDSFFSDDSDSDMSDSDGSDSDGSGSGEKDDPVVPPCFSTLGQEASWTINGVDMVEKFQEFCAANSDRKDLFLGGAADVTYESAFYIALEEDIQTAARDFPDPPDIYKRWPTLQPMLDRVLRSNRYEDVAKAVRLEGMMDPVASYLFTIVMAYHHYFAFKIEIPRDMDEREHFKRLTWTFLQTPLTMCHVESRYYGSLIAGAEERENEGSGWPSEYHEAGRRAAAVAIHNYHHVLLVEAPEPQDSDMMSRRQHRWRLTKVMRDTWISQARSISTLNVPHRGLTVFGCSPSKDGTKLLQMDYHGIHRLKQFDQFTIPHRAEDFGFRMRCAVVSCLQLAARIEEEIKRRKETKEVLPYPQRVALMHAVARMEEEAGIHQRRY</sequence>
<accession>A0A9P3H3Y7</accession>
<dbReference type="OrthoDB" id="2357015at2759"/>
<feature type="compositionally biased region" description="Basic and acidic residues" evidence="1">
    <location>
        <begin position="121"/>
        <end position="132"/>
    </location>
</feature>
<feature type="compositionally biased region" description="Acidic residues" evidence="1">
    <location>
        <begin position="142"/>
        <end position="157"/>
    </location>
</feature>
<evidence type="ECO:0000313" key="2">
    <source>
        <dbReference type="EMBL" id="GJJ69646.1"/>
    </source>
</evidence>
<dbReference type="EMBL" id="BQFW01000002">
    <property type="protein sequence ID" value="GJJ69646.1"/>
    <property type="molecule type" value="Genomic_DNA"/>
</dbReference>
<dbReference type="Proteomes" id="UP000827284">
    <property type="component" value="Unassembled WGS sequence"/>
</dbReference>
<protein>
    <submittedName>
        <fullName evidence="2">Uncharacterized protein</fullName>
    </submittedName>
</protein>
<organism evidence="2 3">
    <name type="scientific">Entomortierella parvispora</name>
    <dbReference type="NCBI Taxonomy" id="205924"/>
    <lineage>
        <taxon>Eukaryota</taxon>
        <taxon>Fungi</taxon>
        <taxon>Fungi incertae sedis</taxon>
        <taxon>Mucoromycota</taxon>
        <taxon>Mortierellomycotina</taxon>
        <taxon>Mortierellomycetes</taxon>
        <taxon>Mortierellales</taxon>
        <taxon>Mortierellaceae</taxon>
        <taxon>Entomortierella</taxon>
    </lineage>
</organism>
<feature type="region of interest" description="Disordered" evidence="1">
    <location>
        <begin position="120"/>
        <end position="174"/>
    </location>
</feature>
<evidence type="ECO:0000313" key="3">
    <source>
        <dbReference type="Proteomes" id="UP000827284"/>
    </source>
</evidence>
<comment type="caution">
    <text evidence="2">The sequence shown here is derived from an EMBL/GenBank/DDBJ whole genome shotgun (WGS) entry which is preliminary data.</text>
</comment>
<dbReference type="AlphaFoldDB" id="A0A9P3H3Y7"/>
<name>A0A9P3H3Y7_9FUNG</name>
<gene>
    <name evidence="2" type="ORF">EMPS_01994</name>
</gene>
<proteinExistence type="predicted"/>
<reference evidence="2" key="1">
    <citation type="submission" date="2021-11" db="EMBL/GenBank/DDBJ databases">
        <authorList>
            <person name="Herlambang A."/>
            <person name="Guo Y."/>
            <person name="Takashima Y."/>
            <person name="Nishizawa T."/>
        </authorList>
    </citation>
    <scope>NUCLEOTIDE SEQUENCE</scope>
    <source>
        <strain evidence="2">E1425</strain>
    </source>
</reference>
<reference evidence="2" key="2">
    <citation type="journal article" date="2022" name="Microbiol. Resour. Announc.">
        <title>Whole-Genome Sequence of Entomortierella parvispora E1425, a Mucoromycotan Fungus Associated with Burkholderiaceae-Related Endosymbiotic Bacteria.</title>
        <authorList>
            <person name="Herlambang A."/>
            <person name="Guo Y."/>
            <person name="Takashima Y."/>
            <person name="Narisawa K."/>
            <person name="Ohta H."/>
            <person name="Nishizawa T."/>
        </authorList>
    </citation>
    <scope>NUCLEOTIDE SEQUENCE</scope>
    <source>
        <strain evidence="2">E1425</strain>
    </source>
</reference>
<keyword evidence="3" id="KW-1185">Reference proteome</keyword>
<evidence type="ECO:0000256" key="1">
    <source>
        <dbReference type="SAM" id="MobiDB-lite"/>
    </source>
</evidence>